<dbReference type="InterPro" id="IPR036412">
    <property type="entry name" value="HAD-like_sf"/>
</dbReference>
<dbReference type="InterPro" id="IPR023214">
    <property type="entry name" value="HAD_sf"/>
</dbReference>
<organism evidence="1 2">
    <name type="scientific">Tieghemostelium lacteum</name>
    <name type="common">Slime mold</name>
    <name type="synonym">Dictyostelium lacteum</name>
    <dbReference type="NCBI Taxonomy" id="361077"/>
    <lineage>
        <taxon>Eukaryota</taxon>
        <taxon>Amoebozoa</taxon>
        <taxon>Evosea</taxon>
        <taxon>Eumycetozoa</taxon>
        <taxon>Dictyostelia</taxon>
        <taxon>Dictyosteliales</taxon>
        <taxon>Raperosteliaceae</taxon>
        <taxon>Tieghemostelium</taxon>
    </lineage>
</organism>
<dbReference type="Proteomes" id="UP000076078">
    <property type="component" value="Unassembled WGS sequence"/>
</dbReference>
<proteinExistence type="predicted"/>
<keyword evidence="2" id="KW-1185">Reference proteome</keyword>
<dbReference type="SFLD" id="SFLDG01129">
    <property type="entry name" value="C1.5:_HAD__Beta-PGM__Phosphata"/>
    <property type="match status" value="1"/>
</dbReference>
<evidence type="ECO:0000313" key="1">
    <source>
        <dbReference type="EMBL" id="KYQ91207.1"/>
    </source>
</evidence>
<dbReference type="SUPFAM" id="SSF56784">
    <property type="entry name" value="HAD-like"/>
    <property type="match status" value="1"/>
</dbReference>
<dbReference type="OMA" id="WWRQLIA"/>
<reference evidence="1 2" key="1">
    <citation type="submission" date="2015-12" db="EMBL/GenBank/DDBJ databases">
        <title>Dictyostelia acquired genes for synthesis and detection of signals that induce cell-type specialization by lateral gene transfer from prokaryotes.</title>
        <authorList>
            <person name="Gloeckner G."/>
            <person name="Schaap P."/>
        </authorList>
    </citation>
    <scope>NUCLEOTIDE SEQUENCE [LARGE SCALE GENOMIC DNA]</scope>
    <source>
        <strain evidence="1 2">TK</strain>
    </source>
</reference>
<dbReference type="OrthoDB" id="444127at2759"/>
<comment type="caution">
    <text evidence="1">The sequence shown here is derived from an EMBL/GenBank/DDBJ whole genome shotgun (WGS) entry which is preliminary data.</text>
</comment>
<dbReference type="PANTHER" id="PTHR46191">
    <property type="match status" value="1"/>
</dbReference>
<dbReference type="EMBL" id="LODT01000035">
    <property type="protein sequence ID" value="KYQ91207.1"/>
    <property type="molecule type" value="Genomic_DNA"/>
</dbReference>
<dbReference type="Gene3D" id="1.10.150.720">
    <property type="entry name" value="Haloacid dehalogenase-like hydrolase"/>
    <property type="match status" value="1"/>
</dbReference>
<dbReference type="AlphaFoldDB" id="A0A151ZB82"/>
<dbReference type="InParanoid" id="A0A151ZB82"/>
<dbReference type="SFLD" id="SFLDS00003">
    <property type="entry name" value="Haloacid_Dehalogenase"/>
    <property type="match status" value="1"/>
</dbReference>
<accession>A0A151ZB82</accession>
<dbReference type="Pfam" id="PF00702">
    <property type="entry name" value="Hydrolase"/>
    <property type="match status" value="1"/>
</dbReference>
<evidence type="ECO:0000313" key="2">
    <source>
        <dbReference type="Proteomes" id="UP000076078"/>
    </source>
</evidence>
<dbReference type="Gene3D" id="3.40.50.1000">
    <property type="entry name" value="HAD superfamily/HAD-like"/>
    <property type="match status" value="1"/>
</dbReference>
<gene>
    <name evidence="1" type="ORF">DLAC_08130</name>
</gene>
<dbReference type="PANTHER" id="PTHR46191:SF2">
    <property type="entry name" value="HALOACID DEHALOGENASE-LIKE HYDROLASE DOMAIN-CONTAINING PROTEIN 3"/>
    <property type="match status" value="1"/>
</dbReference>
<dbReference type="InterPro" id="IPR051828">
    <property type="entry name" value="HAD-like_hydrolase_domain"/>
</dbReference>
<dbReference type="InterPro" id="IPR044924">
    <property type="entry name" value="HAD-SF_hydro_IA_REG-2-like_cap"/>
</dbReference>
<dbReference type="FunCoup" id="A0A151ZB82">
    <property type="interactions" value="145"/>
</dbReference>
<name>A0A151ZB82_TIELA</name>
<protein>
    <submittedName>
        <fullName evidence="1">Uncharacterized protein</fullName>
    </submittedName>
</protein>
<sequence>MNKQILVTCFDATGTLFKVKNDVGFNYVKFDQEKVNKSFLKEFSLLSLSSPCYGKSKLEGINNTLGEGGREWWTKLIKTLLSQSLIGDNDKQKLDSIPDKVFDDLYDAFAGSLNTGSMSAHDMWELFPEVPETLQYLKDKGQILSIISNFDERLESILSHLGIIGFFNKDLITTSIDTGYQKPHHEIFKHSFDKLKLVLPNLQKSNVIYVGDSFGKDAKGSYQFGYQPVLLHRNSSKPLKKDINNSQDQLISEKTIIIKDLTEIKKLID</sequence>
<dbReference type="STRING" id="361077.A0A151ZB82"/>
<dbReference type="GO" id="GO:0005634">
    <property type="term" value="C:nucleus"/>
    <property type="evidence" value="ECO:0007669"/>
    <property type="project" value="TreeGrafter"/>
</dbReference>